<sequence>MAEPVPSSLGAGVCPNARGAACAARMQREQASFAVHYGAAAGLGFARWVVSRRGRPPTRLVSIAYHVGFGSAGFYAGVVSYQPRCVEKILALSNSPMADELRAFMERAKHAKPPPAQQQGQHDTRPLQYQQQQYQQQHYQEQQQEYQQEPAFGDARRYPRSRTTAPAQPPDEVLTDDTQGQQSPPPAPGYGGHGYGYGYGQGSMGAGDYGTQYQRPVDRSAEPVRDHVPETFAPDGLPTYDDGSQDARRDTTRGGGFGSAADEWGGRDDEDPYAAREAGTTPAHSYADLRSAHRQTHQPPSRQRPAWARQSTDNTAPPPASSSSASQYNDQRVHGWDDGTPQDSRAVRTRVSRYGDELEDDNFSSR</sequence>
<dbReference type="KEGG" id="sre:PTSG_11190"/>
<dbReference type="AlphaFoldDB" id="F2USP2"/>
<evidence type="ECO:0000313" key="3">
    <source>
        <dbReference type="Proteomes" id="UP000007799"/>
    </source>
</evidence>
<reference evidence="2" key="1">
    <citation type="submission" date="2009-08" db="EMBL/GenBank/DDBJ databases">
        <title>Annotation of Salpingoeca rosetta.</title>
        <authorList>
            <consortium name="The Broad Institute Genome Sequencing Platform"/>
            <person name="Russ C."/>
            <person name="Cuomo C."/>
            <person name="Burger G."/>
            <person name="Gray M.W."/>
            <person name="Holland P.W.H."/>
            <person name="King N."/>
            <person name="Lang F.B.F."/>
            <person name="Roger A.J."/>
            <person name="Ruiz-Trillo I."/>
            <person name="Young S.K."/>
            <person name="Zeng Q."/>
            <person name="Gargeya S."/>
            <person name="Alvarado L."/>
            <person name="Berlin A."/>
            <person name="Chapman S.B."/>
            <person name="Chen Z."/>
            <person name="Freedman E."/>
            <person name="Gellesch M."/>
            <person name="Goldberg J."/>
            <person name="Griggs A."/>
            <person name="Gujja S."/>
            <person name="Heilman E."/>
            <person name="Heiman D."/>
            <person name="Howarth C."/>
            <person name="Mehta T."/>
            <person name="Neiman D."/>
            <person name="Pearson M."/>
            <person name="Roberts A."/>
            <person name="Saif S."/>
            <person name="Shea T."/>
            <person name="Shenoy N."/>
            <person name="Sisk P."/>
            <person name="Stolte C."/>
            <person name="Sykes S."/>
            <person name="White J."/>
            <person name="Yandava C."/>
            <person name="Haas B."/>
            <person name="Nusbaum C."/>
            <person name="Birren B."/>
        </authorList>
    </citation>
    <scope>NUCLEOTIDE SEQUENCE [LARGE SCALE GENOMIC DNA]</scope>
    <source>
        <strain evidence="2">ATCC 50818</strain>
    </source>
</reference>
<feature type="compositionally biased region" description="Acidic residues" evidence="1">
    <location>
        <begin position="357"/>
        <end position="366"/>
    </location>
</feature>
<dbReference type="OrthoDB" id="6513616at2759"/>
<keyword evidence="3" id="KW-1185">Reference proteome</keyword>
<dbReference type="GeneID" id="16068358"/>
<feature type="compositionally biased region" description="Gly residues" evidence="1">
    <location>
        <begin position="189"/>
        <end position="208"/>
    </location>
</feature>
<organism evidence="3">
    <name type="scientific">Salpingoeca rosetta (strain ATCC 50818 / BSB-021)</name>
    <dbReference type="NCBI Taxonomy" id="946362"/>
    <lineage>
        <taxon>Eukaryota</taxon>
        <taxon>Choanoflagellata</taxon>
        <taxon>Craspedida</taxon>
        <taxon>Salpingoecidae</taxon>
        <taxon>Salpingoeca</taxon>
    </lineage>
</organism>
<dbReference type="Proteomes" id="UP000007799">
    <property type="component" value="Unassembled WGS sequence"/>
</dbReference>
<gene>
    <name evidence="2" type="ORF">PTSG_11190</name>
</gene>
<dbReference type="InterPro" id="IPR040187">
    <property type="entry name" value="OCAD1/2"/>
</dbReference>
<dbReference type="PANTHER" id="PTHR13336">
    <property type="entry name" value="OVARIAN CARCINOMA IMMUNOREACTIVE ANTIGEN"/>
    <property type="match status" value="1"/>
</dbReference>
<evidence type="ECO:0000313" key="2">
    <source>
        <dbReference type="EMBL" id="EGD81151.1"/>
    </source>
</evidence>
<dbReference type="EMBL" id="GL832995">
    <property type="protein sequence ID" value="EGD81151.1"/>
    <property type="molecule type" value="Genomic_DNA"/>
</dbReference>
<dbReference type="GO" id="GO:0005768">
    <property type="term" value="C:endosome"/>
    <property type="evidence" value="ECO:0007669"/>
    <property type="project" value="TreeGrafter"/>
</dbReference>
<accession>F2USP2</accession>
<feature type="compositionally biased region" description="Basic and acidic residues" evidence="1">
    <location>
        <begin position="216"/>
        <end position="229"/>
    </location>
</feature>
<proteinExistence type="predicted"/>
<evidence type="ECO:0000256" key="1">
    <source>
        <dbReference type="SAM" id="MobiDB-lite"/>
    </source>
</evidence>
<dbReference type="InParanoid" id="F2USP2"/>
<name>F2USP2_SALR5</name>
<dbReference type="eggNOG" id="ENOG502RXQR">
    <property type="taxonomic scope" value="Eukaryota"/>
</dbReference>
<dbReference type="RefSeq" id="XP_004987836.1">
    <property type="nucleotide sequence ID" value="XM_004987779.1"/>
</dbReference>
<evidence type="ECO:0008006" key="4">
    <source>
        <dbReference type="Google" id="ProtNLM"/>
    </source>
</evidence>
<dbReference type="PANTHER" id="PTHR13336:SF3">
    <property type="entry name" value="OCIA DOMAIN-CONTAINING PROTEIN 1"/>
    <property type="match status" value="1"/>
</dbReference>
<feature type="compositionally biased region" description="Low complexity" evidence="1">
    <location>
        <begin position="128"/>
        <end position="149"/>
    </location>
</feature>
<feature type="region of interest" description="Disordered" evidence="1">
    <location>
        <begin position="108"/>
        <end position="366"/>
    </location>
</feature>
<protein>
    <recommendedName>
        <fullName evidence="4">OCIA domain-containing protein</fullName>
    </recommendedName>
</protein>